<sequence>MEALIAIHNNTINQEPVQTVNARELHTFLEVGKDFSTWIKDRIGQYEFEEGKDFIKTQDLRSPKLGSAKSRAVLVINYHLTLDMAKELAMVERNEKGKQARQYFIECERKAKQVTTPQIDYSNPQVMLGVFTHLKNENERKDHVIAQLIPKAEALKRLERSDGLHCVSDTAKMLGLLTKDLTNYLLNHRWAYRRTQKGPLLPYQSKINEGLMDCVSRTIQIAGGREMSVSNAKITPKGLTRLSVELQKQTLH</sequence>
<dbReference type="AlphaFoldDB" id="E6YZ80"/>
<evidence type="ECO:0000313" key="3">
    <source>
        <dbReference type="EMBL" id="AQX30632.1"/>
    </source>
</evidence>
<feature type="domain" description="Antirepressor protein C-terminal" evidence="1">
    <location>
        <begin position="144"/>
        <end position="248"/>
    </location>
</feature>
<dbReference type="EMBL" id="CP019789">
    <property type="protein sequence ID" value="AQX30632.1"/>
    <property type="molecule type" value="Genomic_DNA"/>
</dbReference>
<feature type="domain" description="AntA/AntB antirepressor" evidence="2">
    <location>
        <begin position="20"/>
        <end position="94"/>
    </location>
</feature>
<gene>
    <name evidence="5" type="ORF">B11C_40023</name>
    <name evidence="6" type="ORF">B11C_40179</name>
    <name evidence="3" type="ORF">BscR1v2_006920</name>
    <name evidence="4" type="ORF">BscR1v2_008600</name>
</gene>
<evidence type="ECO:0000313" key="7">
    <source>
        <dbReference type="Proteomes" id="UP000190811"/>
    </source>
</evidence>
<proteinExistence type="predicted"/>
<dbReference type="EMBL" id="FN645509">
    <property type="protein sequence ID" value="CBI82168.1"/>
    <property type="molecule type" value="Genomic_DNA"/>
</dbReference>
<dbReference type="PANTHER" id="PTHR36180">
    <property type="entry name" value="DNA-BINDING PROTEIN-RELATED-RELATED"/>
    <property type="match status" value="1"/>
</dbReference>
<protein>
    <submittedName>
        <fullName evidence="3">Phage anti-repressor protein</fullName>
    </submittedName>
</protein>
<dbReference type="Pfam" id="PF08346">
    <property type="entry name" value="AntA"/>
    <property type="match status" value="1"/>
</dbReference>
<dbReference type="InterPro" id="IPR005039">
    <property type="entry name" value="Ant_C"/>
</dbReference>
<dbReference type="Pfam" id="PF03374">
    <property type="entry name" value="ANT"/>
    <property type="match status" value="1"/>
</dbReference>
<organism evidence="5">
    <name type="scientific">Bartonella schoenbuchensis (strain DSM 13525 / NCTC 13165 / R1)</name>
    <dbReference type="NCBI Taxonomy" id="687861"/>
    <lineage>
        <taxon>Bacteria</taxon>
        <taxon>Pseudomonadati</taxon>
        <taxon>Pseudomonadota</taxon>
        <taxon>Alphaproteobacteria</taxon>
        <taxon>Hyphomicrobiales</taxon>
        <taxon>Bartonellaceae</taxon>
        <taxon>Bartonella</taxon>
    </lineage>
</organism>
<evidence type="ECO:0000259" key="2">
    <source>
        <dbReference type="Pfam" id="PF08346"/>
    </source>
</evidence>
<evidence type="ECO:0000259" key="1">
    <source>
        <dbReference type="Pfam" id="PF03374"/>
    </source>
</evidence>
<dbReference type="GO" id="GO:0003677">
    <property type="term" value="F:DNA binding"/>
    <property type="evidence" value="ECO:0007669"/>
    <property type="project" value="InterPro"/>
</dbReference>
<dbReference type="RefSeq" id="WP_078689725.1">
    <property type="nucleotide sequence ID" value="NZ_CP019789.1"/>
</dbReference>
<evidence type="ECO:0000313" key="5">
    <source>
        <dbReference type="EMBL" id="CBI82168.1"/>
    </source>
</evidence>
<reference evidence="5" key="1">
    <citation type="journal article" date="2011" name="PLoS Genet.">
        <title>Parallel evolution of a type IV secretion system in radiating lineages of the host-restricted bacterial pathogen Bartonella.</title>
        <authorList>
            <person name="Engel P."/>
            <person name="Salzburger W."/>
            <person name="Liesch M."/>
            <person name="Chang C.C."/>
            <person name="Maruyama S."/>
            <person name="Lanz C."/>
            <person name="Calteau A."/>
            <person name="Lajus A."/>
            <person name="Medigue C."/>
            <person name="Schuster S.C."/>
            <person name="Dehio C."/>
        </authorList>
    </citation>
    <scope>NUCLEOTIDE SEQUENCE</scope>
    <source>
        <strain evidence="5">R1</strain>
    </source>
</reference>
<reference evidence="3" key="3">
    <citation type="submission" date="2017-02" db="EMBL/GenBank/DDBJ databases">
        <title>Evolutionary dynamics of pathoadaptation revealed by three independent acquisitions of the VirB/D4 type IV secretion system in Bartonella.</title>
        <authorList>
            <person name="Harms A."/>
            <person name="Segers F.H.I.D."/>
            <person name="Quebatte M."/>
            <person name="Mistl C."/>
            <person name="Manfredi P."/>
            <person name="Koerner J."/>
            <person name="Chomel B."/>
            <person name="Kosoy M."/>
            <person name="Maruyama S."/>
            <person name="Engel P."/>
            <person name="Dehio C."/>
        </authorList>
    </citation>
    <scope>NUCLEOTIDE SEQUENCE [LARGE SCALE GENOMIC DNA]</scope>
    <source>
        <strain evidence="3">R1</strain>
    </source>
</reference>
<dbReference type="EMBL" id="CP019789">
    <property type="protein sequence ID" value="AQX30792.1"/>
    <property type="molecule type" value="Genomic_DNA"/>
</dbReference>
<dbReference type="InterPro" id="IPR013557">
    <property type="entry name" value="AntA/B_antirep"/>
</dbReference>
<dbReference type="Proteomes" id="UP000190811">
    <property type="component" value="Chromosome"/>
</dbReference>
<name>E6YZ80_BARSR</name>
<reference evidence="7" key="2">
    <citation type="journal article" date="2017" name="Genome Biol. Evol.">
        <title>Evolutionary Dynamics of Pathoadaptation Revealed by Three Independent Acquisitions of the VirB/D4 Type IV Secretion System in Bartonella.</title>
        <authorList>
            <person name="Harms A."/>
            <person name="Segers F.H."/>
            <person name="Quebatte M."/>
            <person name="Mistl C."/>
            <person name="Manfredi P."/>
            <person name="Korner J."/>
            <person name="Chomel B.B."/>
            <person name="Kosoy M."/>
            <person name="Maruyama S."/>
            <person name="Engel P."/>
            <person name="Dehio C."/>
        </authorList>
    </citation>
    <scope>NUCLEOTIDE SEQUENCE [LARGE SCALE GENOMIC DNA]</scope>
    <source>
        <strain evidence="7">R1</strain>
    </source>
</reference>
<evidence type="ECO:0000313" key="6">
    <source>
        <dbReference type="EMBL" id="CBI82324.1"/>
    </source>
</evidence>
<evidence type="ECO:0000313" key="4">
    <source>
        <dbReference type="EMBL" id="AQX30792.1"/>
    </source>
</evidence>
<accession>E6YZ80</accession>
<dbReference type="EMBL" id="FN645509">
    <property type="protein sequence ID" value="CBI82324.1"/>
    <property type="molecule type" value="Genomic_DNA"/>
</dbReference>
<dbReference type="STRING" id="687861.BscR1v2_006920"/>
<dbReference type="PANTHER" id="PTHR36180:SF1">
    <property type="entry name" value="ANTA_ANTB ANTIREPRESSOR DOMAIN-CONTAINING PROTEIN"/>
    <property type="match status" value="1"/>
</dbReference>